<reference evidence="2 3" key="1">
    <citation type="submission" date="2015-12" db="EMBL/GenBank/DDBJ databases">
        <title>The genome of Folsomia candida.</title>
        <authorList>
            <person name="Faddeeva A."/>
            <person name="Derks M.F."/>
            <person name="Anvar Y."/>
            <person name="Smit S."/>
            <person name="Van Straalen N."/>
            <person name="Roelofs D."/>
        </authorList>
    </citation>
    <scope>NUCLEOTIDE SEQUENCE [LARGE SCALE GENOMIC DNA]</scope>
    <source>
        <strain evidence="2 3">VU population</strain>
        <tissue evidence="2">Whole body</tissue>
    </source>
</reference>
<feature type="compositionally biased region" description="Low complexity" evidence="1">
    <location>
        <begin position="101"/>
        <end position="125"/>
    </location>
</feature>
<feature type="region of interest" description="Disordered" evidence="1">
    <location>
        <begin position="47"/>
        <end position="66"/>
    </location>
</feature>
<evidence type="ECO:0000256" key="1">
    <source>
        <dbReference type="SAM" id="MobiDB-lite"/>
    </source>
</evidence>
<evidence type="ECO:0000313" key="3">
    <source>
        <dbReference type="Proteomes" id="UP000198287"/>
    </source>
</evidence>
<dbReference type="OMA" id="DERHYLD"/>
<keyword evidence="3" id="KW-1185">Reference proteome</keyword>
<feature type="region of interest" description="Disordered" evidence="1">
    <location>
        <begin position="101"/>
        <end position="174"/>
    </location>
</feature>
<gene>
    <name evidence="2" type="ORF">Fcan01_14986</name>
</gene>
<comment type="caution">
    <text evidence="2">The sequence shown here is derived from an EMBL/GenBank/DDBJ whole genome shotgun (WGS) entry which is preliminary data.</text>
</comment>
<evidence type="ECO:0000313" key="2">
    <source>
        <dbReference type="EMBL" id="OXA50334.1"/>
    </source>
</evidence>
<name>A0A226DZV2_FOLCA</name>
<proteinExistence type="predicted"/>
<organism evidence="2 3">
    <name type="scientific">Folsomia candida</name>
    <name type="common">Springtail</name>
    <dbReference type="NCBI Taxonomy" id="158441"/>
    <lineage>
        <taxon>Eukaryota</taxon>
        <taxon>Metazoa</taxon>
        <taxon>Ecdysozoa</taxon>
        <taxon>Arthropoda</taxon>
        <taxon>Hexapoda</taxon>
        <taxon>Collembola</taxon>
        <taxon>Entomobryomorpha</taxon>
        <taxon>Isotomoidea</taxon>
        <taxon>Isotomidae</taxon>
        <taxon>Proisotominae</taxon>
        <taxon>Folsomia</taxon>
    </lineage>
</organism>
<sequence length="375" mass="42923">MGDSSKTKAAGQYTHWARPKWIRMYTYNYEFGESYYRPQVRYASNSRYSSDVSSSSAYSSSYSLSDSRSSFAARRRAVSPPKAMSFIERWSADPFYGRGFRSSSRAESSQRESSAYRAESSQRESSVYRAESAQRESSQYRSTRAESTERSTTVRASSELRSRRAQSEYSRSLAENSNYASDSLLQQINNVRATSIALQEESAGVQDRLRQRRARSLEVLRRAELDAQQYALVGASDDRLRSDALDSVRRSRREQSVLSDIEARYSREGSVASNASGLASDYDYPRHHLVCNENCPFFTDPVHHRRFVIGNKFTDAAALGGFDVLYDPTVYKKTRTLLHRLSEERDVESSIYESTRESSMERGRSRSRYAYNTIY</sequence>
<dbReference type="AlphaFoldDB" id="A0A226DZV2"/>
<dbReference type="EMBL" id="LNIX01000009">
    <property type="protein sequence ID" value="OXA50334.1"/>
    <property type="molecule type" value="Genomic_DNA"/>
</dbReference>
<protein>
    <submittedName>
        <fullName evidence="2">Uncharacterized protein</fullName>
    </submittedName>
</protein>
<dbReference type="Proteomes" id="UP000198287">
    <property type="component" value="Unassembled WGS sequence"/>
</dbReference>
<accession>A0A226DZV2</accession>